<dbReference type="SUPFAM" id="SSF46785">
    <property type="entry name" value="Winged helix' DNA-binding domain"/>
    <property type="match status" value="1"/>
</dbReference>
<feature type="domain" description="HTH gntR-type" evidence="6">
    <location>
        <begin position="33"/>
        <end position="101"/>
    </location>
</feature>
<evidence type="ECO:0000259" key="6">
    <source>
        <dbReference type="PROSITE" id="PS50949"/>
    </source>
</evidence>
<dbReference type="PROSITE" id="PS50949">
    <property type="entry name" value="HTH_GNTR"/>
    <property type="match status" value="1"/>
</dbReference>
<evidence type="ECO:0000256" key="4">
    <source>
        <dbReference type="SAM" id="Coils"/>
    </source>
</evidence>
<keyword evidence="3" id="KW-0804">Transcription</keyword>
<proteinExistence type="predicted"/>
<dbReference type="PRINTS" id="PR00035">
    <property type="entry name" value="HTHGNTR"/>
</dbReference>
<accession>A0ABQ2VM63</accession>
<dbReference type="Gene3D" id="1.10.10.10">
    <property type="entry name" value="Winged helix-like DNA-binding domain superfamily/Winged helix DNA-binding domain"/>
    <property type="match status" value="1"/>
</dbReference>
<comment type="caution">
    <text evidence="7">The sequence shown here is derived from an EMBL/GenBank/DDBJ whole genome shotgun (WGS) entry which is preliminary data.</text>
</comment>
<dbReference type="Pfam" id="PF00392">
    <property type="entry name" value="GntR"/>
    <property type="match status" value="1"/>
</dbReference>
<dbReference type="EMBL" id="BMRP01000040">
    <property type="protein sequence ID" value="GGU92528.1"/>
    <property type="molecule type" value="Genomic_DNA"/>
</dbReference>
<dbReference type="PANTHER" id="PTHR44846:SF17">
    <property type="entry name" value="GNTR-FAMILY TRANSCRIPTIONAL REGULATOR"/>
    <property type="match status" value="1"/>
</dbReference>
<reference evidence="8" key="1">
    <citation type="journal article" date="2019" name="Int. J. Syst. Evol. Microbiol.">
        <title>The Global Catalogue of Microorganisms (GCM) 10K type strain sequencing project: providing services to taxonomists for standard genome sequencing and annotation.</title>
        <authorList>
            <consortium name="The Broad Institute Genomics Platform"/>
            <consortium name="The Broad Institute Genome Sequencing Center for Infectious Disease"/>
            <person name="Wu L."/>
            <person name="Ma J."/>
        </authorList>
    </citation>
    <scope>NUCLEOTIDE SEQUENCE [LARGE SCALE GENOMIC DNA]</scope>
    <source>
        <strain evidence="8">JCM 3399</strain>
    </source>
</reference>
<keyword evidence="4" id="KW-0175">Coiled coil</keyword>
<evidence type="ECO:0000313" key="7">
    <source>
        <dbReference type="EMBL" id="GGU92528.1"/>
    </source>
</evidence>
<evidence type="ECO:0000256" key="5">
    <source>
        <dbReference type="SAM" id="MobiDB-lite"/>
    </source>
</evidence>
<dbReference type="PANTHER" id="PTHR44846">
    <property type="entry name" value="MANNOSYL-D-GLYCERATE TRANSPORT/METABOLISM SYSTEM REPRESSOR MNGR-RELATED"/>
    <property type="match status" value="1"/>
</dbReference>
<protein>
    <recommendedName>
        <fullName evidence="6">HTH gntR-type domain-containing protein</fullName>
    </recommendedName>
</protein>
<evidence type="ECO:0000256" key="1">
    <source>
        <dbReference type="ARBA" id="ARBA00023015"/>
    </source>
</evidence>
<dbReference type="SMART" id="SM00345">
    <property type="entry name" value="HTH_GNTR"/>
    <property type="match status" value="1"/>
</dbReference>
<organism evidence="7 8">
    <name type="scientific">Streptomyces albospinus</name>
    <dbReference type="NCBI Taxonomy" id="285515"/>
    <lineage>
        <taxon>Bacteria</taxon>
        <taxon>Bacillati</taxon>
        <taxon>Actinomycetota</taxon>
        <taxon>Actinomycetes</taxon>
        <taxon>Kitasatosporales</taxon>
        <taxon>Streptomycetaceae</taxon>
        <taxon>Streptomyces</taxon>
    </lineage>
</organism>
<keyword evidence="8" id="KW-1185">Reference proteome</keyword>
<keyword evidence="1" id="KW-0805">Transcription regulation</keyword>
<keyword evidence="2" id="KW-0238">DNA-binding</keyword>
<feature type="coiled-coil region" evidence="4">
    <location>
        <begin position="123"/>
        <end position="157"/>
    </location>
</feature>
<dbReference type="CDD" id="cd07377">
    <property type="entry name" value="WHTH_GntR"/>
    <property type="match status" value="1"/>
</dbReference>
<evidence type="ECO:0000256" key="2">
    <source>
        <dbReference type="ARBA" id="ARBA00023125"/>
    </source>
</evidence>
<feature type="compositionally biased region" description="Polar residues" evidence="5">
    <location>
        <begin position="110"/>
        <end position="121"/>
    </location>
</feature>
<gene>
    <name evidence="7" type="ORF">GCM10010211_69170</name>
</gene>
<dbReference type="InterPro" id="IPR000524">
    <property type="entry name" value="Tscrpt_reg_HTH_GntR"/>
</dbReference>
<feature type="region of interest" description="Disordered" evidence="5">
    <location>
        <begin position="102"/>
        <end position="122"/>
    </location>
</feature>
<evidence type="ECO:0000313" key="8">
    <source>
        <dbReference type="Proteomes" id="UP000654471"/>
    </source>
</evidence>
<dbReference type="Proteomes" id="UP000654471">
    <property type="component" value="Unassembled WGS sequence"/>
</dbReference>
<name>A0ABQ2VM63_9ACTN</name>
<dbReference type="InterPro" id="IPR050679">
    <property type="entry name" value="Bact_HTH_transcr_reg"/>
</dbReference>
<dbReference type="InterPro" id="IPR036388">
    <property type="entry name" value="WH-like_DNA-bd_sf"/>
</dbReference>
<evidence type="ECO:0000256" key="3">
    <source>
        <dbReference type="ARBA" id="ARBA00023163"/>
    </source>
</evidence>
<dbReference type="InterPro" id="IPR036390">
    <property type="entry name" value="WH_DNA-bd_sf"/>
</dbReference>
<sequence length="158" mass="16731">MAHRGVLGVVGVSPAAVSPYPAGMTLPLEDDSRPPYIQTAEVLRREIATGRLKPGDKLPSARALQDQYGIASGTVQNALRLLKSEGLIYSVQGRGSFVRNIGAPVEEGQEQSPAPSPSSGLTAEALAEDVQDLKNAVKQLEATVMRLAAMVQAQQQEK</sequence>